<dbReference type="InterPro" id="IPR002181">
    <property type="entry name" value="Fibrinogen_a/b/g_C_dom"/>
</dbReference>
<feature type="region of interest" description="Disordered" evidence="2">
    <location>
        <begin position="34"/>
        <end position="179"/>
    </location>
</feature>
<dbReference type="InterPro" id="IPR036056">
    <property type="entry name" value="Fibrinogen-like_C"/>
</dbReference>
<dbReference type="PRINTS" id="PR01217">
    <property type="entry name" value="PRICHEXTENSN"/>
</dbReference>
<dbReference type="Gene3D" id="1.10.287.1490">
    <property type="match status" value="1"/>
</dbReference>
<evidence type="ECO:0000256" key="2">
    <source>
        <dbReference type="SAM" id="MobiDB-lite"/>
    </source>
</evidence>
<dbReference type="Proteomes" id="UP001186944">
    <property type="component" value="Unassembled WGS sequence"/>
</dbReference>
<dbReference type="InterPro" id="IPR014716">
    <property type="entry name" value="Fibrinogen_a/b/g_C_1"/>
</dbReference>
<feature type="region of interest" description="Disordered" evidence="2">
    <location>
        <begin position="231"/>
        <end position="277"/>
    </location>
</feature>
<evidence type="ECO:0000259" key="4">
    <source>
        <dbReference type="PROSITE" id="PS51406"/>
    </source>
</evidence>
<comment type="caution">
    <text evidence="5">The sequence shown here is derived from an EMBL/GenBank/DDBJ whole genome shotgun (WGS) entry which is preliminary data.</text>
</comment>
<keyword evidence="6" id="KW-1185">Reference proteome</keyword>
<dbReference type="SMART" id="SM00186">
    <property type="entry name" value="FBG"/>
    <property type="match status" value="1"/>
</dbReference>
<dbReference type="PANTHER" id="PTHR19143:SF394">
    <property type="entry name" value="ANGIOPOIETIN-RELATED PROTEIN 3-LIKE"/>
    <property type="match status" value="1"/>
</dbReference>
<feature type="compositionally biased region" description="Polar residues" evidence="2">
    <location>
        <begin position="231"/>
        <end position="249"/>
    </location>
</feature>
<dbReference type="Gene3D" id="3.90.215.10">
    <property type="entry name" value="Gamma Fibrinogen, chain A, domain 1"/>
    <property type="match status" value="1"/>
</dbReference>
<feature type="coiled-coil region" evidence="1">
    <location>
        <begin position="279"/>
        <end position="306"/>
    </location>
</feature>
<dbReference type="SUPFAM" id="SSF56496">
    <property type="entry name" value="Fibrinogen C-terminal domain-like"/>
    <property type="match status" value="1"/>
</dbReference>
<dbReference type="PROSITE" id="PS51406">
    <property type="entry name" value="FIBRINOGEN_C_2"/>
    <property type="match status" value="1"/>
</dbReference>
<evidence type="ECO:0000313" key="5">
    <source>
        <dbReference type="EMBL" id="KAK3104708.1"/>
    </source>
</evidence>
<evidence type="ECO:0000256" key="3">
    <source>
        <dbReference type="SAM" id="SignalP"/>
    </source>
</evidence>
<dbReference type="InterPro" id="IPR050373">
    <property type="entry name" value="Fibrinogen_C-term_domain"/>
</dbReference>
<name>A0AA89C3R1_PINIB</name>
<organism evidence="5 6">
    <name type="scientific">Pinctada imbricata</name>
    <name type="common">Atlantic pearl-oyster</name>
    <name type="synonym">Pinctada martensii</name>
    <dbReference type="NCBI Taxonomy" id="66713"/>
    <lineage>
        <taxon>Eukaryota</taxon>
        <taxon>Metazoa</taxon>
        <taxon>Spiralia</taxon>
        <taxon>Lophotrochozoa</taxon>
        <taxon>Mollusca</taxon>
        <taxon>Bivalvia</taxon>
        <taxon>Autobranchia</taxon>
        <taxon>Pteriomorphia</taxon>
        <taxon>Pterioida</taxon>
        <taxon>Pterioidea</taxon>
        <taxon>Pteriidae</taxon>
        <taxon>Pinctada</taxon>
    </lineage>
</organism>
<keyword evidence="1" id="KW-0175">Coiled coil</keyword>
<dbReference type="GO" id="GO:0005615">
    <property type="term" value="C:extracellular space"/>
    <property type="evidence" value="ECO:0007669"/>
    <property type="project" value="TreeGrafter"/>
</dbReference>
<dbReference type="Pfam" id="PF00147">
    <property type="entry name" value="Fibrinogen_C"/>
    <property type="match status" value="1"/>
</dbReference>
<feature type="compositionally biased region" description="Low complexity" evidence="2">
    <location>
        <begin position="34"/>
        <end position="68"/>
    </location>
</feature>
<feature type="signal peptide" evidence="3">
    <location>
        <begin position="1"/>
        <end position="16"/>
    </location>
</feature>
<reference evidence="5" key="1">
    <citation type="submission" date="2019-08" db="EMBL/GenBank/DDBJ databases">
        <title>The improved chromosome-level genome for the pearl oyster Pinctada fucata martensii using PacBio sequencing and Hi-C.</title>
        <authorList>
            <person name="Zheng Z."/>
        </authorList>
    </citation>
    <scope>NUCLEOTIDE SEQUENCE</scope>
    <source>
        <strain evidence="5">ZZ-2019</strain>
        <tissue evidence="5">Adductor muscle</tissue>
    </source>
</reference>
<dbReference type="EMBL" id="VSWD01000004">
    <property type="protein sequence ID" value="KAK3104708.1"/>
    <property type="molecule type" value="Genomic_DNA"/>
</dbReference>
<evidence type="ECO:0000313" key="6">
    <source>
        <dbReference type="Proteomes" id="UP001186944"/>
    </source>
</evidence>
<sequence length="644" mass="69976">MSILFLLLFLLTTTKTTITTKTTTTTTKNTIKTTTTTTKTTTTKTTTTKTTTTTTKTTTTTITTKTTTTPPPSPPPRPPPPPSPPRPPPLPSPPPRPPPPPPLPSPPPRPPPPRPPPPPPPRPPPPPPPRPPPPPPPRPPPPRPPPPPPPPPRPPPPRPPPPPPSPPPLPSPTPSSKLTLGVSTTLHHRKYRSINIDEMNVRLDTNRKQIIVLLLIVLFGKVSSFIDNPFDTTPKGSGNTKPASTTAASGKTKPNLPTTGHVTSGSGGTTKAPNAGSDVSSLQARIKSLELDNSSLKKDLETMKGTLTAILSQLQTMSTDNKSLQSKTDEVKKDVNNLTPLKYDVTSLQNTYSSLKQTVDGLKTSVNNAVSASSKNVAALDGKVSVLISNVDTLKQLVTNESINGSFVTNIPPMSHSTYLPFVPNVPFRGNNGSFPRDCLELYVSNINPGVYTIQPDQSPSAFQVYCDKGWTVIQRRIDGGVKFSTPYKDWDDYVGGFGNTSGEYWLGNEHVYWLTKQGTYALRVDAIGYSQKPYWSQYMLFRLSDETEKYRCFVEDFSGNYMDPMSTANEQIFSTVDVPNGIDFYLTCHTLTAGGWWMNKTAKDCGYNLNEPYSRLPSCMNFAGRCVKSSVMKIIPSSAIEGG</sequence>
<feature type="compositionally biased region" description="Pro residues" evidence="2">
    <location>
        <begin position="69"/>
        <end position="173"/>
    </location>
</feature>
<feature type="domain" description="Fibrinogen C-terminal" evidence="4">
    <location>
        <begin position="430"/>
        <end position="614"/>
    </location>
</feature>
<dbReference type="SUPFAM" id="SSF58100">
    <property type="entry name" value="Bacterial hemolysins"/>
    <property type="match status" value="1"/>
</dbReference>
<accession>A0AA89C3R1</accession>
<proteinExistence type="predicted"/>
<dbReference type="AlphaFoldDB" id="A0AA89C3R1"/>
<protein>
    <recommendedName>
        <fullName evidence="4">Fibrinogen C-terminal domain-containing protein</fullName>
    </recommendedName>
</protein>
<gene>
    <name evidence="5" type="ORF">FSP39_008344</name>
</gene>
<feature type="chain" id="PRO_5041700012" description="Fibrinogen C-terminal domain-containing protein" evidence="3">
    <location>
        <begin position="17"/>
        <end position="644"/>
    </location>
</feature>
<evidence type="ECO:0000256" key="1">
    <source>
        <dbReference type="SAM" id="Coils"/>
    </source>
</evidence>
<dbReference type="PANTHER" id="PTHR19143">
    <property type="entry name" value="FIBRINOGEN/TENASCIN/ANGIOPOEITIN"/>
    <property type="match status" value="1"/>
</dbReference>
<keyword evidence="3" id="KW-0732">Signal</keyword>